<evidence type="ECO:0000256" key="5">
    <source>
        <dbReference type="ARBA" id="ARBA00022989"/>
    </source>
</evidence>
<feature type="transmembrane region" description="Helical" evidence="7">
    <location>
        <begin position="412"/>
        <end position="432"/>
    </location>
</feature>
<comment type="caution">
    <text evidence="9">The sequence shown here is derived from an EMBL/GenBank/DDBJ whole genome shotgun (WGS) entry which is preliminary data.</text>
</comment>
<feature type="transmembrane region" description="Helical" evidence="7">
    <location>
        <begin position="57"/>
        <end position="75"/>
    </location>
</feature>
<dbReference type="Proteomes" id="UP001149079">
    <property type="component" value="Unassembled WGS sequence"/>
</dbReference>
<keyword evidence="10" id="KW-1185">Reference proteome</keyword>
<organism evidence="9 10">
    <name type="scientific">Penicillium bovifimosum</name>
    <dbReference type="NCBI Taxonomy" id="126998"/>
    <lineage>
        <taxon>Eukaryota</taxon>
        <taxon>Fungi</taxon>
        <taxon>Dikarya</taxon>
        <taxon>Ascomycota</taxon>
        <taxon>Pezizomycotina</taxon>
        <taxon>Eurotiomycetes</taxon>
        <taxon>Eurotiomycetidae</taxon>
        <taxon>Eurotiales</taxon>
        <taxon>Aspergillaceae</taxon>
        <taxon>Penicillium</taxon>
    </lineage>
</organism>
<feature type="transmembrane region" description="Helical" evidence="7">
    <location>
        <begin position="360"/>
        <end position="377"/>
    </location>
</feature>
<keyword evidence="3" id="KW-0808">Transferase</keyword>
<keyword evidence="6 7" id="KW-0472">Membrane</keyword>
<gene>
    <name evidence="9" type="ORF">N7515_000855</name>
</gene>
<evidence type="ECO:0000256" key="7">
    <source>
        <dbReference type="SAM" id="Phobius"/>
    </source>
</evidence>
<dbReference type="AlphaFoldDB" id="A0A9W9LBU5"/>
<accession>A0A9W9LBU5</accession>
<evidence type="ECO:0000256" key="2">
    <source>
        <dbReference type="ARBA" id="ARBA00007282"/>
    </source>
</evidence>
<evidence type="ECO:0000256" key="3">
    <source>
        <dbReference type="ARBA" id="ARBA00022679"/>
    </source>
</evidence>
<keyword evidence="5 7" id="KW-1133">Transmembrane helix</keyword>
<dbReference type="RefSeq" id="XP_056526765.1">
    <property type="nucleotide sequence ID" value="XM_056661599.1"/>
</dbReference>
<sequence>MADMHYSSEYLSKSRERELDDLIEQGVFKPLFLYQVVMLTILPLIGLVIPRSKGGQYVRKGLFVVFLATAMEIWMNRRATTGGNGYMVGLMTAWWLVWNATLFVFTDIEHDFRRIERKPLDVRPQGGAKMKNNAVEKSLQSSNPTCQGSSDKLVWQPYPAEFSHRLDWCAGLFFNMRGPEWNWRAPHLGPLPKPIHAQLHSGFTEKIEAQEPSSYPSGRDRLRAAFRTFFICYLGLDILKVIVLMPDPFFRGLASADSSSPFPFFLADISVHPVLAQLCHNIYSALGVYVAFECVTSLNPIFFLGLSLAFPNGAKKLTAAPLGAPWLYSSTFGPFLIPILDHGLAGCWGRWWHQVFRHGFMVSARWILSLLPVGLASNRQVRRITYLMVAFCLSGFVHACGSLTQIAETRPVSGTFLFFAVQGVAIMAEQVFKTSIFPKLPLAGTPRWLRRTAIFVFVFSWLMASGGLIADDFSKGGLWLMEPVPFSPLRGLGLGLQGQRWVCWKEPWFKYWSDGTYWGSGIRVL</sequence>
<reference evidence="9" key="2">
    <citation type="journal article" date="2023" name="IMA Fungus">
        <title>Comparative genomic study of the Penicillium genus elucidates a diverse pangenome and 15 lateral gene transfer events.</title>
        <authorList>
            <person name="Petersen C."/>
            <person name="Sorensen T."/>
            <person name="Nielsen M.R."/>
            <person name="Sondergaard T.E."/>
            <person name="Sorensen J.L."/>
            <person name="Fitzpatrick D.A."/>
            <person name="Frisvad J.C."/>
            <person name="Nielsen K.L."/>
        </authorList>
    </citation>
    <scope>NUCLEOTIDE SEQUENCE</scope>
    <source>
        <strain evidence="9">IBT 22155</strain>
    </source>
</reference>
<dbReference type="OrthoDB" id="2796277at2759"/>
<dbReference type="InterPro" id="IPR032805">
    <property type="entry name" value="Wax_synthase_dom"/>
</dbReference>
<comment type="subcellular location">
    <subcellularLocation>
        <location evidence="1">Membrane</location>
        <topology evidence="1">Multi-pass membrane protein</topology>
    </subcellularLocation>
</comment>
<dbReference type="GO" id="GO:0006629">
    <property type="term" value="P:lipid metabolic process"/>
    <property type="evidence" value="ECO:0007669"/>
    <property type="project" value="InterPro"/>
</dbReference>
<dbReference type="EMBL" id="JAPQKL010000001">
    <property type="protein sequence ID" value="KAJ5146291.1"/>
    <property type="molecule type" value="Genomic_DNA"/>
</dbReference>
<dbReference type="GeneID" id="81400769"/>
<evidence type="ECO:0000259" key="8">
    <source>
        <dbReference type="Pfam" id="PF13813"/>
    </source>
</evidence>
<keyword evidence="4 7" id="KW-0812">Transmembrane</keyword>
<dbReference type="GO" id="GO:0008374">
    <property type="term" value="F:O-acyltransferase activity"/>
    <property type="evidence" value="ECO:0007669"/>
    <property type="project" value="InterPro"/>
</dbReference>
<dbReference type="GO" id="GO:0016020">
    <property type="term" value="C:membrane"/>
    <property type="evidence" value="ECO:0007669"/>
    <property type="project" value="UniProtKB-SubCell"/>
</dbReference>
<dbReference type="PANTHER" id="PTHR31595">
    <property type="entry name" value="LONG-CHAIN-ALCOHOL O-FATTY-ACYLTRANSFERASE 3-RELATED"/>
    <property type="match status" value="1"/>
</dbReference>
<feature type="transmembrane region" description="Helical" evidence="7">
    <location>
        <begin position="87"/>
        <end position="108"/>
    </location>
</feature>
<feature type="transmembrane region" description="Helical" evidence="7">
    <location>
        <begin position="31"/>
        <end position="50"/>
    </location>
</feature>
<dbReference type="Pfam" id="PF13813">
    <property type="entry name" value="MBOAT_2"/>
    <property type="match status" value="1"/>
</dbReference>
<dbReference type="PANTHER" id="PTHR31595:SF67">
    <property type="entry name" value="WAX SYNTHASE DOMAIN-CONTAINING PROTEIN"/>
    <property type="match status" value="1"/>
</dbReference>
<dbReference type="InterPro" id="IPR044851">
    <property type="entry name" value="Wax_synthase"/>
</dbReference>
<evidence type="ECO:0000256" key="6">
    <source>
        <dbReference type="ARBA" id="ARBA00023136"/>
    </source>
</evidence>
<feature type="domain" description="Wax synthase" evidence="8">
    <location>
        <begin position="339"/>
        <end position="420"/>
    </location>
</feature>
<evidence type="ECO:0000256" key="1">
    <source>
        <dbReference type="ARBA" id="ARBA00004141"/>
    </source>
</evidence>
<feature type="transmembrane region" description="Helical" evidence="7">
    <location>
        <begin position="453"/>
        <end position="470"/>
    </location>
</feature>
<evidence type="ECO:0000256" key="4">
    <source>
        <dbReference type="ARBA" id="ARBA00022692"/>
    </source>
</evidence>
<evidence type="ECO:0000313" key="9">
    <source>
        <dbReference type="EMBL" id="KAJ5146291.1"/>
    </source>
</evidence>
<protein>
    <recommendedName>
        <fullName evidence="8">Wax synthase domain-containing protein</fullName>
    </recommendedName>
</protein>
<feature type="transmembrane region" description="Helical" evidence="7">
    <location>
        <begin position="384"/>
        <end position="406"/>
    </location>
</feature>
<reference evidence="9" key="1">
    <citation type="submission" date="2022-11" db="EMBL/GenBank/DDBJ databases">
        <authorList>
            <person name="Petersen C."/>
        </authorList>
    </citation>
    <scope>NUCLEOTIDE SEQUENCE</scope>
    <source>
        <strain evidence="9">IBT 22155</strain>
    </source>
</reference>
<evidence type="ECO:0000313" key="10">
    <source>
        <dbReference type="Proteomes" id="UP001149079"/>
    </source>
</evidence>
<proteinExistence type="inferred from homology"/>
<feature type="transmembrane region" description="Helical" evidence="7">
    <location>
        <begin position="224"/>
        <end position="245"/>
    </location>
</feature>
<feature type="transmembrane region" description="Helical" evidence="7">
    <location>
        <begin position="282"/>
        <end position="310"/>
    </location>
</feature>
<feature type="transmembrane region" description="Helical" evidence="7">
    <location>
        <begin position="322"/>
        <end position="340"/>
    </location>
</feature>
<name>A0A9W9LBU5_9EURO</name>
<comment type="similarity">
    <text evidence="2">Belongs to the wax synthase family.</text>
</comment>